<evidence type="ECO:0000256" key="1">
    <source>
        <dbReference type="SAM" id="Phobius"/>
    </source>
</evidence>
<gene>
    <name evidence="2" type="ORF">DASC09_030640</name>
</gene>
<organism evidence="2 3">
    <name type="scientific">Saccharomycopsis crataegensis</name>
    <dbReference type="NCBI Taxonomy" id="43959"/>
    <lineage>
        <taxon>Eukaryota</taxon>
        <taxon>Fungi</taxon>
        <taxon>Dikarya</taxon>
        <taxon>Ascomycota</taxon>
        <taxon>Saccharomycotina</taxon>
        <taxon>Saccharomycetes</taxon>
        <taxon>Saccharomycopsidaceae</taxon>
        <taxon>Saccharomycopsis</taxon>
    </lineage>
</organism>
<sequence>MTIFSPEADSVVIREHFYYDTGLDSLVVIHNDEGKFIPVEEKGLGIFDYLFASTTGEYPADQQPKSEVAEIPMNIVIILASVAFSLVVCFVLLRLFNRFTNEIIAKSNPRSYVFSPGTHSQNHPYRHKLRKIRMASKKILSRNRSRSMASSRRAMEAVSPVFANEDVIPYSFQTLPNTSSVLKKLPSLHTKLNVKKYTRASSINNPVSATEFNPTFHLLLHAQGQVSDNPFCLSYNDQLHKSTESSISDGSSVDSVFSPFRHQNNSDDALDNSPVFENDPMIIKMYQSQPIQN</sequence>
<dbReference type="Proteomes" id="UP001360560">
    <property type="component" value="Unassembled WGS sequence"/>
</dbReference>
<reference evidence="2 3" key="1">
    <citation type="journal article" date="2023" name="Elife">
        <title>Identification of key yeast species and microbe-microbe interactions impacting larval growth of Drosophila in the wild.</title>
        <authorList>
            <person name="Mure A."/>
            <person name="Sugiura Y."/>
            <person name="Maeda R."/>
            <person name="Honda K."/>
            <person name="Sakurai N."/>
            <person name="Takahashi Y."/>
            <person name="Watada M."/>
            <person name="Katoh T."/>
            <person name="Gotoh A."/>
            <person name="Gotoh Y."/>
            <person name="Taniguchi I."/>
            <person name="Nakamura K."/>
            <person name="Hayashi T."/>
            <person name="Katayama T."/>
            <person name="Uemura T."/>
            <person name="Hattori Y."/>
        </authorList>
    </citation>
    <scope>NUCLEOTIDE SEQUENCE [LARGE SCALE GENOMIC DNA]</scope>
    <source>
        <strain evidence="2 3">SC-9</strain>
    </source>
</reference>
<proteinExistence type="predicted"/>
<dbReference type="GeneID" id="90073714"/>
<name>A0AAV5QLX8_9ASCO</name>
<keyword evidence="1" id="KW-0812">Transmembrane</keyword>
<keyword evidence="1" id="KW-1133">Transmembrane helix</keyword>
<accession>A0AAV5QLX8</accession>
<dbReference type="EMBL" id="BTFZ01000011">
    <property type="protein sequence ID" value="GMM35739.1"/>
    <property type="molecule type" value="Genomic_DNA"/>
</dbReference>
<keyword evidence="3" id="KW-1185">Reference proteome</keyword>
<protein>
    <submittedName>
        <fullName evidence="2">Uncharacterized protein</fullName>
    </submittedName>
</protein>
<keyword evidence="1" id="KW-0472">Membrane</keyword>
<dbReference type="RefSeq" id="XP_064852735.1">
    <property type="nucleotide sequence ID" value="XM_064996663.1"/>
</dbReference>
<evidence type="ECO:0000313" key="3">
    <source>
        <dbReference type="Proteomes" id="UP001360560"/>
    </source>
</evidence>
<dbReference type="AlphaFoldDB" id="A0AAV5QLX8"/>
<feature type="transmembrane region" description="Helical" evidence="1">
    <location>
        <begin position="75"/>
        <end position="96"/>
    </location>
</feature>
<comment type="caution">
    <text evidence="2">The sequence shown here is derived from an EMBL/GenBank/DDBJ whole genome shotgun (WGS) entry which is preliminary data.</text>
</comment>
<evidence type="ECO:0000313" key="2">
    <source>
        <dbReference type="EMBL" id="GMM35739.1"/>
    </source>
</evidence>